<proteinExistence type="predicted"/>
<evidence type="ECO:0000313" key="3">
    <source>
        <dbReference type="EMBL" id="TNC12284.1"/>
    </source>
</evidence>
<keyword evidence="1 3" id="KW-0378">Hydrolase</keyword>
<evidence type="ECO:0000256" key="1">
    <source>
        <dbReference type="ARBA" id="ARBA00022801"/>
    </source>
</evidence>
<name>A0A5C4LJ67_9HYPH</name>
<keyword evidence="4" id="KW-1185">Reference proteome</keyword>
<evidence type="ECO:0000313" key="4">
    <source>
        <dbReference type="Proteomes" id="UP000305267"/>
    </source>
</evidence>
<dbReference type="SUPFAM" id="SSF54593">
    <property type="entry name" value="Glyoxalase/Bleomycin resistance protein/Dihydroxybiphenyl dioxygenase"/>
    <property type="match status" value="1"/>
</dbReference>
<dbReference type="Proteomes" id="UP000305267">
    <property type="component" value="Unassembled WGS sequence"/>
</dbReference>
<dbReference type="InterPro" id="IPR029068">
    <property type="entry name" value="Glyas_Bleomycin-R_OHBP_Dase"/>
</dbReference>
<dbReference type="Gene3D" id="3.10.180.10">
    <property type="entry name" value="2,3-Dihydroxybiphenyl 1,2-Dioxygenase, domain 1"/>
    <property type="match status" value="1"/>
</dbReference>
<dbReference type="EMBL" id="VDDA01000006">
    <property type="protein sequence ID" value="TNC12284.1"/>
    <property type="molecule type" value="Genomic_DNA"/>
</dbReference>
<comment type="caution">
    <text evidence="3">The sequence shown here is derived from an EMBL/GenBank/DDBJ whole genome shotgun (WGS) entry which is preliminary data.</text>
</comment>
<organism evidence="3 4">
    <name type="scientific">Methylobacterium terricola</name>
    <dbReference type="NCBI Taxonomy" id="2583531"/>
    <lineage>
        <taxon>Bacteria</taxon>
        <taxon>Pseudomonadati</taxon>
        <taxon>Pseudomonadota</taxon>
        <taxon>Alphaproteobacteria</taxon>
        <taxon>Hyphomicrobiales</taxon>
        <taxon>Methylobacteriaceae</taxon>
        <taxon>Methylobacterium</taxon>
    </lineage>
</organism>
<dbReference type="InterPro" id="IPR029058">
    <property type="entry name" value="AB_hydrolase_fold"/>
</dbReference>
<dbReference type="GO" id="GO:0008236">
    <property type="term" value="F:serine-type peptidase activity"/>
    <property type="evidence" value="ECO:0007669"/>
    <property type="project" value="InterPro"/>
</dbReference>
<dbReference type="RefSeq" id="WP_139036643.1">
    <property type="nucleotide sequence ID" value="NZ_VDDA01000006.1"/>
</dbReference>
<reference evidence="3 4" key="1">
    <citation type="submission" date="2019-06" db="EMBL/GenBank/DDBJ databases">
        <title>Genome of Methylobacterium sp. 17Sr1-39.</title>
        <authorList>
            <person name="Seo T."/>
        </authorList>
    </citation>
    <scope>NUCLEOTIDE SEQUENCE [LARGE SCALE GENOMIC DNA]</scope>
    <source>
        <strain evidence="3 4">17Sr1-39</strain>
    </source>
</reference>
<dbReference type="Gene3D" id="3.40.50.1820">
    <property type="entry name" value="alpha/beta hydrolase"/>
    <property type="match status" value="1"/>
</dbReference>
<sequence>MRFPSQPGLIAGLSLQVTSLARAMPFWRAILHPLGFGRTWRDTDHCLWAREGAQILMWERQPPTSGTRLMLRAPDRASVDRLCAAGVAAGGRVVMEPAARPFATGYYSGILADPDDIRVELVHALDDLPEQDGAERVTVPGADGVVLGGYLFRPGGDEAPRAGVIVLHGYASDATVLVSGGGDLARAGLVALCLSQRGWLGSTGDEDQGFRQPDDVLDAADWLRREVGLHSVGLLGFSQGGQTALLAAARPAASFGAVVSYFAPADLAAWREQSGPGIGDYLDDFVPPERLAACSPVTVAPALACPVLLLHGSEDGVVPIAQSRALVTANPAIALHVVEGADHFGPSEAWVEAWPVARDFLVRTLS</sequence>
<dbReference type="GO" id="GO:0052689">
    <property type="term" value="F:carboxylic ester hydrolase activity"/>
    <property type="evidence" value="ECO:0007669"/>
    <property type="project" value="UniProtKB-ARBA"/>
</dbReference>
<dbReference type="InterPro" id="IPR004360">
    <property type="entry name" value="Glyas_Fos-R_dOase_dom"/>
</dbReference>
<dbReference type="Pfam" id="PF00903">
    <property type="entry name" value="Glyoxalase"/>
    <property type="match status" value="1"/>
</dbReference>
<dbReference type="PANTHER" id="PTHR22946">
    <property type="entry name" value="DIENELACTONE HYDROLASE DOMAIN-CONTAINING PROTEIN-RELATED"/>
    <property type="match status" value="1"/>
</dbReference>
<dbReference type="GO" id="GO:0006508">
    <property type="term" value="P:proteolysis"/>
    <property type="evidence" value="ECO:0007669"/>
    <property type="project" value="InterPro"/>
</dbReference>
<dbReference type="InterPro" id="IPR037523">
    <property type="entry name" value="VOC_core"/>
</dbReference>
<dbReference type="Pfam" id="PF00326">
    <property type="entry name" value="Peptidase_S9"/>
    <property type="match status" value="1"/>
</dbReference>
<gene>
    <name evidence="3" type="ORF">FF100_15720</name>
</gene>
<accession>A0A5C4LJ67</accession>
<dbReference type="PROSITE" id="PS51819">
    <property type="entry name" value="VOC"/>
    <property type="match status" value="1"/>
</dbReference>
<dbReference type="PANTHER" id="PTHR22946:SF9">
    <property type="entry name" value="POLYKETIDE TRANSFERASE AF380"/>
    <property type="match status" value="1"/>
</dbReference>
<dbReference type="InterPro" id="IPR001375">
    <property type="entry name" value="Peptidase_S9_cat"/>
</dbReference>
<evidence type="ECO:0000259" key="2">
    <source>
        <dbReference type="PROSITE" id="PS51819"/>
    </source>
</evidence>
<dbReference type="InterPro" id="IPR050261">
    <property type="entry name" value="FrsA_esterase"/>
</dbReference>
<feature type="domain" description="VOC" evidence="2">
    <location>
        <begin position="9"/>
        <end position="124"/>
    </location>
</feature>
<protein>
    <submittedName>
        <fullName evidence="3">Alpha/beta fold hydrolase</fullName>
    </submittedName>
</protein>
<dbReference type="AlphaFoldDB" id="A0A5C4LJ67"/>
<dbReference type="SUPFAM" id="SSF53474">
    <property type="entry name" value="alpha/beta-Hydrolases"/>
    <property type="match status" value="1"/>
</dbReference>
<dbReference type="OrthoDB" id="9807407at2"/>